<comment type="subcellular location">
    <subcellularLocation>
        <location evidence="1">Cell membrane</location>
        <topology evidence="1">Multi-pass membrane protein</topology>
    </subcellularLocation>
</comment>
<gene>
    <name evidence="8" type="ORF">K7862_34285</name>
</gene>
<evidence type="ECO:0000256" key="3">
    <source>
        <dbReference type="ARBA" id="ARBA00022692"/>
    </source>
</evidence>
<comment type="caution">
    <text evidence="8">The sequence shown here is derived from an EMBL/GenBank/DDBJ whole genome shotgun (WGS) entry which is preliminary data.</text>
</comment>
<dbReference type="InterPro" id="IPR051791">
    <property type="entry name" value="Pra-immunoreactive"/>
</dbReference>
<accession>A0ABS7QHN4</accession>
<keyword evidence="2" id="KW-1003">Cell membrane</keyword>
<reference evidence="8 9" key="1">
    <citation type="submission" date="2021-08" db="EMBL/GenBank/DDBJ databases">
        <title>WGS of actinomycetes from Thailand.</title>
        <authorList>
            <person name="Thawai C."/>
        </authorList>
    </citation>
    <scope>NUCLEOTIDE SEQUENCE [LARGE SCALE GENOMIC DNA]</scope>
    <source>
        <strain evidence="8 9">PLK6-54</strain>
    </source>
</reference>
<keyword evidence="4" id="KW-1133">Transmembrane helix</keyword>
<evidence type="ECO:0000313" key="9">
    <source>
        <dbReference type="Proteomes" id="UP000778578"/>
    </source>
</evidence>
<evidence type="ECO:0000313" key="8">
    <source>
        <dbReference type="EMBL" id="MBY8882673.1"/>
    </source>
</evidence>
<dbReference type="EMBL" id="JAINZZ010000081">
    <property type="protein sequence ID" value="MBY8882673.1"/>
    <property type="molecule type" value="Genomic_DNA"/>
</dbReference>
<proteinExistence type="predicted"/>
<dbReference type="PANTHER" id="PTHR36115">
    <property type="entry name" value="PROLINE-RICH ANTIGEN HOMOLOG-RELATED"/>
    <property type="match status" value="1"/>
</dbReference>
<dbReference type="Pfam" id="PF06271">
    <property type="entry name" value="RDD"/>
    <property type="match status" value="1"/>
</dbReference>
<evidence type="ECO:0000256" key="6">
    <source>
        <dbReference type="SAM" id="MobiDB-lite"/>
    </source>
</evidence>
<evidence type="ECO:0000256" key="5">
    <source>
        <dbReference type="ARBA" id="ARBA00023136"/>
    </source>
</evidence>
<dbReference type="InterPro" id="IPR010432">
    <property type="entry name" value="RDD"/>
</dbReference>
<feature type="domain" description="RDD" evidence="7">
    <location>
        <begin position="30"/>
        <end position="141"/>
    </location>
</feature>
<evidence type="ECO:0000256" key="1">
    <source>
        <dbReference type="ARBA" id="ARBA00004651"/>
    </source>
</evidence>
<evidence type="ECO:0000259" key="7">
    <source>
        <dbReference type="Pfam" id="PF06271"/>
    </source>
</evidence>
<protein>
    <submittedName>
        <fullName evidence="8">RDD family protein</fullName>
    </submittedName>
</protein>
<keyword evidence="9" id="KW-1185">Reference proteome</keyword>
<name>A0ABS7QHN4_9ACTN</name>
<keyword evidence="5" id="KW-0472">Membrane</keyword>
<evidence type="ECO:0000256" key="2">
    <source>
        <dbReference type="ARBA" id="ARBA00022475"/>
    </source>
</evidence>
<dbReference type="RefSeq" id="WP_222969181.1">
    <property type="nucleotide sequence ID" value="NZ_JAINZZ010000081.1"/>
</dbReference>
<keyword evidence="3" id="KW-0812">Transmembrane</keyword>
<sequence length="149" mass="15984">MGTAGPASPGDGPQDLEAPGPAPGNGPRPAHWGWRVLSALIDNAIVAVPTYTVRYFLAGPVAPTIGLIVWAAIAQVEGTRGQTPGKMVVGTRTVREADGGFLGFRRAFWRRFAHILDASACLLGYLWPLWDDKRQTFADKAVHSIVVRP</sequence>
<dbReference type="PANTHER" id="PTHR36115:SF6">
    <property type="entry name" value="PROLINE-RICH ANTIGEN HOMOLOG"/>
    <property type="match status" value="1"/>
</dbReference>
<feature type="region of interest" description="Disordered" evidence="6">
    <location>
        <begin position="1"/>
        <end position="27"/>
    </location>
</feature>
<evidence type="ECO:0000256" key="4">
    <source>
        <dbReference type="ARBA" id="ARBA00022989"/>
    </source>
</evidence>
<organism evidence="8 9">
    <name type="scientific">Actinacidiphila acidipaludis</name>
    <dbReference type="NCBI Taxonomy" id="2873382"/>
    <lineage>
        <taxon>Bacteria</taxon>
        <taxon>Bacillati</taxon>
        <taxon>Actinomycetota</taxon>
        <taxon>Actinomycetes</taxon>
        <taxon>Kitasatosporales</taxon>
        <taxon>Streptomycetaceae</taxon>
        <taxon>Actinacidiphila</taxon>
    </lineage>
</organism>
<dbReference type="Proteomes" id="UP000778578">
    <property type="component" value="Unassembled WGS sequence"/>
</dbReference>